<evidence type="ECO:0000313" key="2">
    <source>
        <dbReference type="EMBL" id="HIS64068.1"/>
    </source>
</evidence>
<dbReference type="Pfam" id="PF07728">
    <property type="entry name" value="AAA_5"/>
    <property type="match status" value="1"/>
</dbReference>
<dbReference type="PANTHER" id="PTHR42759:SF1">
    <property type="entry name" value="MAGNESIUM-CHELATASE SUBUNIT CHLD"/>
    <property type="match status" value="1"/>
</dbReference>
<sequence length="377" mass="41452">MDQTILRPTAELRYADELAALARWDRNNPKPENWQLSPRAVRLFILGTPKGQSLELDGEPVTIRKKYYGNDALVERCIITLAGNRGLMLVGEPGTAKTMLSELLSAAISGCSTNTVQGTAGTTEDMIKYSWNYALLLAKGPSREALVPSPLYVGMEQGILTRFEEITRTPAEVQDCLISVLSDKVMNIPELGDQGLLFARPGFNVIGTANTRDKGVNEMSSALKRRFSFETVQPVGDVALEKQIILDEVGAMARIAGISAPLDDDAATLLATTYHELRQGISAEGIRLKKPAAVMSTAEAVSVYFQTFLSAWYYGGPEQVRHLDERALAENLVGAVAKESREELAAVREYFSTIVQKKAEQEDGAWKRFYEAGMRLK</sequence>
<dbReference type="InterPro" id="IPR027417">
    <property type="entry name" value="P-loop_NTPase"/>
</dbReference>
<gene>
    <name evidence="2" type="ORF">IAA83_01690</name>
</gene>
<dbReference type="Proteomes" id="UP000886741">
    <property type="component" value="Unassembled WGS sequence"/>
</dbReference>
<evidence type="ECO:0000259" key="1">
    <source>
        <dbReference type="Pfam" id="PF07728"/>
    </source>
</evidence>
<proteinExistence type="predicted"/>
<organism evidence="2 3">
    <name type="scientific">Candidatus Avoscillospira avistercoris</name>
    <dbReference type="NCBI Taxonomy" id="2840707"/>
    <lineage>
        <taxon>Bacteria</taxon>
        <taxon>Bacillati</taxon>
        <taxon>Bacillota</taxon>
        <taxon>Clostridia</taxon>
        <taxon>Eubacteriales</taxon>
        <taxon>Oscillospiraceae</taxon>
        <taxon>Oscillospiraceae incertae sedis</taxon>
        <taxon>Candidatus Avoscillospira</taxon>
    </lineage>
</organism>
<reference evidence="2" key="2">
    <citation type="journal article" date="2021" name="PeerJ">
        <title>Extensive microbial diversity within the chicken gut microbiome revealed by metagenomics and culture.</title>
        <authorList>
            <person name="Gilroy R."/>
            <person name="Ravi A."/>
            <person name="Getino M."/>
            <person name="Pursley I."/>
            <person name="Horton D.L."/>
            <person name="Alikhan N.F."/>
            <person name="Baker D."/>
            <person name="Gharbi K."/>
            <person name="Hall N."/>
            <person name="Watson M."/>
            <person name="Adriaenssens E.M."/>
            <person name="Foster-Nyarko E."/>
            <person name="Jarju S."/>
            <person name="Secka A."/>
            <person name="Antonio M."/>
            <person name="Oren A."/>
            <person name="Chaudhuri R.R."/>
            <person name="La Ragione R."/>
            <person name="Hildebrand F."/>
            <person name="Pallen M.J."/>
        </authorList>
    </citation>
    <scope>NUCLEOTIDE SEQUENCE</scope>
    <source>
        <strain evidence="2">ChiBcec16-1751</strain>
    </source>
</reference>
<protein>
    <submittedName>
        <fullName evidence="2">AAA family ATPase</fullName>
    </submittedName>
</protein>
<dbReference type="EMBL" id="DVJJ01000031">
    <property type="protein sequence ID" value="HIS64068.1"/>
    <property type="molecule type" value="Genomic_DNA"/>
</dbReference>
<dbReference type="Gene3D" id="3.40.50.300">
    <property type="entry name" value="P-loop containing nucleotide triphosphate hydrolases"/>
    <property type="match status" value="1"/>
</dbReference>
<dbReference type="GO" id="GO:0016887">
    <property type="term" value="F:ATP hydrolysis activity"/>
    <property type="evidence" value="ECO:0007669"/>
    <property type="project" value="InterPro"/>
</dbReference>
<name>A0A9D1F851_9FIRM</name>
<feature type="domain" description="ATPase dynein-related AAA" evidence="1">
    <location>
        <begin position="87"/>
        <end position="227"/>
    </location>
</feature>
<comment type="caution">
    <text evidence="2">The sequence shown here is derived from an EMBL/GenBank/DDBJ whole genome shotgun (WGS) entry which is preliminary data.</text>
</comment>
<dbReference type="InterPro" id="IPR050764">
    <property type="entry name" value="CbbQ/NirQ/NorQ/GpvN"/>
</dbReference>
<reference evidence="2" key="1">
    <citation type="submission" date="2020-10" db="EMBL/GenBank/DDBJ databases">
        <authorList>
            <person name="Gilroy R."/>
        </authorList>
    </citation>
    <scope>NUCLEOTIDE SEQUENCE</scope>
    <source>
        <strain evidence="2">ChiBcec16-1751</strain>
    </source>
</reference>
<dbReference type="GO" id="GO:0005524">
    <property type="term" value="F:ATP binding"/>
    <property type="evidence" value="ECO:0007669"/>
    <property type="project" value="InterPro"/>
</dbReference>
<dbReference type="SUPFAM" id="SSF52540">
    <property type="entry name" value="P-loop containing nucleoside triphosphate hydrolases"/>
    <property type="match status" value="1"/>
</dbReference>
<evidence type="ECO:0000313" key="3">
    <source>
        <dbReference type="Proteomes" id="UP000886741"/>
    </source>
</evidence>
<dbReference type="InterPro" id="IPR011704">
    <property type="entry name" value="ATPase_dyneun-rel_AAA"/>
</dbReference>
<dbReference type="PANTHER" id="PTHR42759">
    <property type="entry name" value="MOXR FAMILY PROTEIN"/>
    <property type="match status" value="1"/>
</dbReference>
<accession>A0A9D1F851</accession>
<dbReference type="AlphaFoldDB" id="A0A9D1F851"/>